<feature type="binding site" evidence="8">
    <location>
        <begin position="53"/>
        <end position="55"/>
    </location>
    <ligand>
        <name>ATP</name>
        <dbReference type="ChEBI" id="CHEBI:30616"/>
    </ligand>
</feature>
<dbReference type="GO" id="GO:0000287">
    <property type="term" value="F:magnesium ion binding"/>
    <property type="evidence" value="ECO:0007669"/>
    <property type="project" value="UniProtKB-UniRule"/>
</dbReference>
<dbReference type="SUPFAM" id="SSF52210">
    <property type="entry name" value="Succinyl-CoA synthetase domains"/>
    <property type="match status" value="1"/>
</dbReference>
<dbReference type="InterPro" id="IPR005809">
    <property type="entry name" value="Succ_CoA_ligase-like_bsu"/>
</dbReference>
<dbReference type="Proteomes" id="UP000462362">
    <property type="component" value="Unassembled WGS sequence"/>
</dbReference>
<dbReference type="Pfam" id="PF00549">
    <property type="entry name" value="Ligase_CoA"/>
    <property type="match status" value="1"/>
</dbReference>
<dbReference type="FunFam" id="3.40.50.261:FF:000001">
    <property type="entry name" value="Succinate--CoA ligase [ADP-forming] subunit beta"/>
    <property type="match status" value="1"/>
</dbReference>
<keyword evidence="4 8" id="KW-0479">Metal-binding</keyword>
<feature type="binding site" evidence="8">
    <location>
        <position position="107"/>
    </location>
    <ligand>
        <name>ATP</name>
        <dbReference type="ChEBI" id="CHEBI:30616"/>
    </ligand>
</feature>
<dbReference type="FunFam" id="3.30.470.20:FF:000002">
    <property type="entry name" value="Succinate--CoA ligase [ADP-forming] subunit beta"/>
    <property type="match status" value="1"/>
</dbReference>
<comment type="catalytic activity">
    <reaction evidence="8">
        <text>succinate + ATP + CoA = succinyl-CoA + ADP + phosphate</text>
        <dbReference type="Rhea" id="RHEA:17661"/>
        <dbReference type="ChEBI" id="CHEBI:30031"/>
        <dbReference type="ChEBI" id="CHEBI:30616"/>
        <dbReference type="ChEBI" id="CHEBI:43474"/>
        <dbReference type="ChEBI" id="CHEBI:57287"/>
        <dbReference type="ChEBI" id="CHEBI:57292"/>
        <dbReference type="ChEBI" id="CHEBI:456216"/>
        <dbReference type="EC" id="6.2.1.5"/>
    </reaction>
</comment>
<dbReference type="Gene3D" id="3.30.1490.20">
    <property type="entry name" value="ATP-grasp fold, A domain"/>
    <property type="match status" value="1"/>
</dbReference>
<dbReference type="FunFam" id="3.30.1490.20:FF:000002">
    <property type="entry name" value="Succinate--CoA ligase [ADP-forming] subunit beta"/>
    <property type="match status" value="1"/>
</dbReference>
<dbReference type="InterPro" id="IPR016102">
    <property type="entry name" value="Succinyl-CoA_synth-like"/>
</dbReference>
<dbReference type="PROSITE" id="PS01217">
    <property type="entry name" value="SUCCINYL_COA_LIG_3"/>
    <property type="match status" value="1"/>
</dbReference>
<dbReference type="SUPFAM" id="SSF56059">
    <property type="entry name" value="Glutathione synthetase ATP-binding domain-like"/>
    <property type="match status" value="1"/>
</dbReference>
<dbReference type="AlphaFoldDB" id="A0A6I3S384"/>
<feature type="binding site" evidence="8">
    <location>
        <position position="46"/>
    </location>
    <ligand>
        <name>ATP</name>
        <dbReference type="ChEBI" id="CHEBI:30616"/>
    </ligand>
</feature>
<reference evidence="9 10" key="1">
    <citation type="journal article" date="2019" name="Nat. Med.">
        <title>A library of human gut bacterial isolates paired with longitudinal multiomics data enables mechanistic microbiome research.</title>
        <authorList>
            <person name="Poyet M."/>
            <person name="Groussin M."/>
            <person name="Gibbons S.M."/>
            <person name="Avila-Pacheco J."/>
            <person name="Jiang X."/>
            <person name="Kearney S.M."/>
            <person name="Perrotta A.R."/>
            <person name="Berdy B."/>
            <person name="Zhao S."/>
            <person name="Lieberman T.D."/>
            <person name="Swanson P.K."/>
            <person name="Smith M."/>
            <person name="Roesemann S."/>
            <person name="Alexander J.E."/>
            <person name="Rich S.A."/>
            <person name="Livny J."/>
            <person name="Vlamakis H."/>
            <person name="Clish C."/>
            <person name="Bullock K."/>
            <person name="Deik A."/>
            <person name="Scott J."/>
            <person name="Pierce K.A."/>
            <person name="Xavier R.J."/>
            <person name="Alm E.J."/>
        </authorList>
    </citation>
    <scope>NUCLEOTIDE SEQUENCE [LARGE SCALE GENOMIC DNA]</scope>
    <source>
        <strain evidence="9 10">BIOML-A2</strain>
    </source>
</reference>
<dbReference type="EC" id="6.2.1.5" evidence="8"/>
<evidence type="ECO:0000256" key="2">
    <source>
        <dbReference type="ARBA" id="ARBA00022532"/>
    </source>
</evidence>
<evidence type="ECO:0000313" key="10">
    <source>
        <dbReference type="Proteomes" id="UP000462362"/>
    </source>
</evidence>
<dbReference type="PROSITE" id="PS50975">
    <property type="entry name" value="ATP_GRASP"/>
    <property type="match status" value="1"/>
</dbReference>
<sequence>MKIHEYQARQILKNFDVPVPVAEVASSPEEARKIAEEIGGKIWAVKSQIHAGGRGKGGGVKLARSLDDVSNLSKLMIGSRLVTKQTGPAGAPVSKVLVQQGLDIVQEFYVGFLIDRKLQKPVLIASAEGGMEIEKVAAQFPEKIIKTVIDPVAGLSVPEALEVATRLDVPADIAGDCAEVLRKLWNTFVSMDCSLLEINPLIVTSDKKVYPLDVKMTFDDNALLRHPELEELHDPEQEDPTELRAHKAGLQYIQLNGNIACLVNGAGLAMATMDTIKLFGGEPDNFLDIGGGASPEKVTAAFEIMLAQPEVKVILVNIFGGIMKCDVIAEGIVEACRHVKLSVPLIVRMKGTHEKEGKEILKNSGLPIISADSLGDAAQKAVEMAAEK</sequence>
<keyword evidence="5 8" id="KW-0547">Nucleotide-binding</keyword>
<comment type="caution">
    <text evidence="8">Lacks conserved residue(s) required for the propagation of feature annotation.</text>
</comment>
<evidence type="ECO:0000256" key="5">
    <source>
        <dbReference type="ARBA" id="ARBA00022741"/>
    </source>
</evidence>
<organism evidence="9 10">
    <name type="scientific">Parasutterella excrementihominis</name>
    <dbReference type="NCBI Taxonomy" id="487175"/>
    <lineage>
        <taxon>Bacteria</taxon>
        <taxon>Pseudomonadati</taxon>
        <taxon>Pseudomonadota</taxon>
        <taxon>Betaproteobacteria</taxon>
        <taxon>Burkholderiales</taxon>
        <taxon>Sutterellaceae</taxon>
        <taxon>Parasutterella</taxon>
    </lineage>
</organism>
<dbReference type="RefSeq" id="WP_008810541.1">
    <property type="nucleotide sequence ID" value="NZ_CAJUON010000003.1"/>
</dbReference>
<feature type="binding site" evidence="8">
    <location>
        <position position="199"/>
    </location>
    <ligand>
        <name>Mg(2+)</name>
        <dbReference type="ChEBI" id="CHEBI:18420"/>
    </ligand>
</feature>
<evidence type="ECO:0000256" key="8">
    <source>
        <dbReference type="HAMAP-Rule" id="MF_00558"/>
    </source>
</evidence>
<dbReference type="HAMAP" id="MF_00558">
    <property type="entry name" value="Succ_CoA_beta"/>
    <property type="match status" value="1"/>
</dbReference>
<dbReference type="PANTHER" id="PTHR11815:SF10">
    <property type="entry name" value="SUCCINATE--COA LIGASE [GDP-FORMING] SUBUNIT BETA, MITOCHONDRIAL"/>
    <property type="match status" value="1"/>
</dbReference>
<dbReference type="InterPro" id="IPR013650">
    <property type="entry name" value="ATP-grasp_succ-CoA_synth-type"/>
</dbReference>
<dbReference type="Gene3D" id="3.30.470.20">
    <property type="entry name" value="ATP-grasp fold, B domain"/>
    <property type="match status" value="1"/>
</dbReference>
<dbReference type="EMBL" id="WNCL01000006">
    <property type="protein sequence ID" value="MTU42604.1"/>
    <property type="molecule type" value="Genomic_DNA"/>
</dbReference>
<comment type="caution">
    <text evidence="9">The sequence shown here is derived from an EMBL/GenBank/DDBJ whole genome shotgun (WGS) entry which is preliminary data.</text>
</comment>
<feature type="binding site" evidence="8">
    <location>
        <position position="264"/>
    </location>
    <ligand>
        <name>substrate</name>
        <note>ligand shared with subunit alpha</note>
    </ligand>
</feature>
<dbReference type="PIRSF" id="PIRSF001554">
    <property type="entry name" value="SucCS_beta"/>
    <property type="match status" value="1"/>
</dbReference>
<comment type="function">
    <text evidence="8">Succinyl-CoA synthetase functions in the citric acid cycle (TCA), coupling the hydrolysis of succinyl-CoA to the synthesis of either ATP or GTP and thus represents the only step of substrate-level phosphorylation in the TCA. The beta subunit provides nucleotide specificity of the enzyme and binds the substrate succinate, while the binding sites for coenzyme A and phosphate are found in the alpha subunit.</text>
</comment>
<dbReference type="UniPathway" id="UPA00223">
    <property type="reaction ID" value="UER00999"/>
</dbReference>
<dbReference type="GO" id="GO:0042709">
    <property type="term" value="C:succinate-CoA ligase complex"/>
    <property type="evidence" value="ECO:0007669"/>
    <property type="project" value="TreeGrafter"/>
</dbReference>
<dbReference type="NCBIfam" id="NF001913">
    <property type="entry name" value="PRK00696.1"/>
    <property type="match status" value="1"/>
</dbReference>
<comment type="catalytic activity">
    <reaction evidence="8">
        <text>GTP + succinate + CoA = succinyl-CoA + GDP + phosphate</text>
        <dbReference type="Rhea" id="RHEA:22120"/>
        <dbReference type="ChEBI" id="CHEBI:30031"/>
        <dbReference type="ChEBI" id="CHEBI:37565"/>
        <dbReference type="ChEBI" id="CHEBI:43474"/>
        <dbReference type="ChEBI" id="CHEBI:57287"/>
        <dbReference type="ChEBI" id="CHEBI:57292"/>
        <dbReference type="ChEBI" id="CHEBI:58189"/>
    </reaction>
</comment>
<dbReference type="GO" id="GO:0005524">
    <property type="term" value="F:ATP binding"/>
    <property type="evidence" value="ECO:0007669"/>
    <property type="project" value="UniProtKB-UniRule"/>
</dbReference>
<evidence type="ECO:0000256" key="1">
    <source>
        <dbReference type="ARBA" id="ARBA00009182"/>
    </source>
</evidence>
<dbReference type="InterPro" id="IPR005811">
    <property type="entry name" value="SUCC_ACL_C"/>
</dbReference>
<dbReference type="Gene3D" id="3.40.50.261">
    <property type="entry name" value="Succinyl-CoA synthetase domains"/>
    <property type="match status" value="1"/>
</dbReference>
<dbReference type="NCBIfam" id="TIGR01016">
    <property type="entry name" value="sucCoAbeta"/>
    <property type="match status" value="1"/>
</dbReference>
<dbReference type="GO" id="GO:0006104">
    <property type="term" value="P:succinyl-CoA metabolic process"/>
    <property type="evidence" value="ECO:0007669"/>
    <property type="project" value="TreeGrafter"/>
</dbReference>
<dbReference type="PANTHER" id="PTHR11815">
    <property type="entry name" value="SUCCINYL-COA SYNTHETASE BETA CHAIN"/>
    <property type="match status" value="1"/>
</dbReference>
<gene>
    <name evidence="8 9" type="primary">sucC</name>
    <name evidence="9" type="ORF">GMD42_02985</name>
</gene>
<proteinExistence type="inferred from homology"/>
<keyword evidence="6 8" id="KW-0067">ATP-binding</keyword>
<protein>
    <recommendedName>
        <fullName evidence="8">Succinate--CoA ligase [ADP-forming] subunit beta</fullName>
        <ecNumber evidence="8">6.2.1.5</ecNumber>
    </recommendedName>
    <alternativeName>
        <fullName evidence="8">Succinyl-CoA synthetase subunit beta</fullName>
        <shortName evidence="8">SCS-beta</shortName>
    </alternativeName>
</protein>
<dbReference type="InterPro" id="IPR013815">
    <property type="entry name" value="ATP_grasp_subdomain_1"/>
</dbReference>
<evidence type="ECO:0000256" key="4">
    <source>
        <dbReference type="ARBA" id="ARBA00022723"/>
    </source>
</evidence>
<keyword evidence="7 8" id="KW-0460">Magnesium</keyword>
<evidence type="ECO:0000313" key="9">
    <source>
        <dbReference type="EMBL" id="MTU42604.1"/>
    </source>
</evidence>
<comment type="subunit">
    <text evidence="8">Heterotetramer of two alpha and two beta subunits.</text>
</comment>
<dbReference type="Pfam" id="PF08442">
    <property type="entry name" value="ATP-grasp_2"/>
    <property type="match status" value="1"/>
</dbReference>
<comment type="similarity">
    <text evidence="1 8">Belongs to the succinate/malate CoA ligase beta subunit family.</text>
</comment>
<comment type="cofactor">
    <cofactor evidence="8">
        <name>Mg(2+)</name>
        <dbReference type="ChEBI" id="CHEBI:18420"/>
    </cofactor>
    <text evidence="8">Binds 1 Mg(2+) ion per subunit.</text>
</comment>
<feature type="binding site" evidence="8">
    <location>
        <begin position="321"/>
        <end position="323"/>
    </location>
    <ligand>
        <name>substrate</name>
        <note>ligand shared with subunit alpha</note>
    </ligand>
</feature>
<keyword evidence="3 8" id="KW-0436">Ligase</keyword>
<dbReference type="GO" id="GO:0004775">
    <property type="term" value="F:succinate-CoA ligase (ADP-forming) activity"/>
    <property type="evidence" value="ECO:0007669"/>
    <property type="project" value="UniProtKB-UniRule"/>
</dbReference>
<comment type="pathway">
    <text evidence="8">Carbohydrate metabolism; tricarboxylic acid cycle; succinate from succinyl-CoA (ligase route): step 1/1.</text>
</comment>
<evidence type="ECO:0000256" key="7">
    <source>
        <dbReference type="ARBA" id="ARBA00022842"/>
    </source>
</evidence>
<dbReference type="InterPro" id="IPR017866">
    <property type="entry name" value="Succ-CoA_synthase_bsu_CS"/>
</dbReference>
<keyword evidence="2 8" id="KW-0816">Tricarboxylic acid cycle</keyword>
<dbReference type="GO" id="GO:0005829">
    <property type="term" value="C:cytosol"/>
    <property type="evidence" value="ECO:0007669"/>
    <property type="project" value="TreeGrafter"/>
</dbReference>
<feature type="binding site" evidence="8">
    <location>
        <position position="213"/>
    </location>
    <ligand>
        <name>Mg(2+)</name>
        <dbReference type="ChEBI" id="CHEBI:18420"/>
    </ligand>
</feature>
<evidence type="ECO:0000256" key="3">
    <source>
        <dbReference type="ARBA" id="ARBA00022598"/>
    </source>
</evidence>
<dbReference type="GO" id="GO:0006099">
    <property type="term" value="P:tricarboxylic acid cycle"/>
    <property type="evidence" value="ECO:0007669"/>
    <property type="project" value="UniProtKB-UniRule"/>
</dbReference>
<name>A0A6I3S384_9BURK</name>
<accession>A0A6I3S384</accession>
<evidence type="ECO:0000256" key="6">
    <source>
        <dbReference type="ARBA" id="ARBA00022840"/>
    </source>
</evidence>
<feature type="binding site" evidence="8">
    <location>
        <position position="102"/>
    </location>
    <ligand>
        <name>ATP</name>
        <dbReference type="ChEBI" id="CHEBI:30616"/>
    </ligand>
</feature>
<dbReference type="InterPro" id="IPR011761">
    <property type="entry name" value="ATP-grasp"/>
</dbReference>